<dbReference type="InterPro" id="IPR001670">
    <property type="entry name" value="ADH_Fe/GldA"/>
</dbReference>
<feature type="domain" description="Alcohol dehydrogenase iron-type/glycerol dehydrogenase GldA" evidence="2">
    <location>
        <begin position="5"/>
        <end position="103"/>
    </location>
</feature>
<dbReference type="GO" id="GO:0004022">
    <property type="term" value="F:alcohol dehydrogenase (NAD+) activity"/>
    <property type="evidence" value="ECO:0007669"/>
    <property type="project" value="TreeGrafter"/>
</dbReference>
<dbReference type="Gene3D" id="3.40.50.1970">
    <property type="match status" value="1"/>
</dbReference>
<evidence type="ECO:0000259" key="2">
    <source>
        <dbReference type="Pfam" id="PF00465"/>
    </source>
</evidence>
<dbReference type="EMBL" id="UINC01149375">
    <property type="protein sequence ID" value="SVD41809.1"/>
    <property type="molecule type" value="Genomic_DNA"/>
</dbReference>
<evidence type="ECO:0000256" key="1">
    <source>
        <dbReference type="ARBA" id="ARBA00023002"/>
    </source>
</evidence>
<dbReference type="SUPFAM" id="SSF56796">
    <property type="entry name" value="Dehydroquinate synthase-like"/>
    <property type="match status" value="1"/>
</dbReference>
<dbReference type="InterPro" id="IPR039697">
    <property type="entry name" value="Alcohol_dehydrogenase_Fe"/>
</dbReference>
<name>A0A382V5M4_9ZZZZ</name>
<proteinExistence type="predicted"/>
<dbReference type="Pfam" id="PF00465">
    <property type="entry name" value="Fe-ADH"/>
    <property type="match status" value="1"/>
</dbReference>
<sequence length="104" mass="11596">MQEEYIGKRSLRNLKQIIEKINAKKILLLTGKKSYSTSDAKTKLEPFLRGLKVTRFSDFEVNPKVEDVYTGVSLALKKNPDLIIAIGGGTVIDMAKLINILSSQ</sequence>
<protein>
    <recommendedName>
        <fullName evidence="2">Alcohol dehydrogenase iron-type/glycerol dehydrogenase GldA domain-containing protein</fullName>
    </recommendedName>
</protein>
<dbReference type="AlphaFoldDB" id="A0A382V5M4"/>
<gene>
    <name evidence="3" type="ORF">METZ01_LOCUS394663</name>
</gene>
<dbReference type="PANTHER" id="PTHR11496">
    <property type="entry name" value="ALCOHOL DEHYDROGENASE"/>
    <property type="match status" value="1"/>
</dbReference>
<accession>A0A382V5M4</accession>
<dbReference type="GO" id="GO:0046872">
    <property type="term" value="F:metal ion binding"/>
    <property type="evidence" value="ECO:0007669"/>
    <property type="project" value="InterPro"/>
</dbReference>
<evidence type="ECO:0000313" key="3">
    <source>
        <dbReference type="EMBL" id="SVD41809.1"/>
    </source>
</evidence>
<feature type="non-terminal residue" evidence="3">
    <location>
        <position position="104"/>
    </location>
</feature>
<organism evidence="3">
    <name type="scientific">marine metagenome</name>
    <dbReference type="NCBI Taxonomy" id="408172"/>
    <lineage>
        <taxon>unclassified sequences</taxon>
        <taxon>metagenomes</taxon>
        <taxon>ecological metagenomes</taxon>
    </lineage>
</organism>
<keyword evidence="1" id="KW-0560">Oxidoreductase</keyword>
<reference evidence="3" key="1">
    <citation type="submission" date="2018-05" db="EMBL/GenBank/DDBJ databases">
        <authorList>
            <person name="Lanie J.A."/>
            <person name="Ng W.-L."/>
            <person name="Kazmierczak K.M."/>
            <person name="Andrzejewski T.M."/>
            <person name="Davidsen T.M."/>
            <person name="Wayne K.J."/>
            <person name="Tettelin H."/>
            <person name="Glass J.I."/>
            <person name="Rusch D."/>
            <person name="Podicherti R."/>
            <person name="Tsui H.-C.T."/>
            <person name="Winkler M.E."/>
        </authorList>
    </citation>
    <scope>NUCLEOTIDE SEQUENCE</scope>
</reference>
<dbReference type="PANTHER" id="PTHR11496:SF83">
    <property type="entry name" value="HYDROXYACID-OXOACID TRANSHYDROGENASE, MITOCHONDRIAL"/>
    <property type="match status" value="1"/>
</dbReference>